<proteinExistence type="predicted"/>
<dbReference type="AlphaFoldDB" id="A0A450ZND8"/>
<protein>
    <submittedName>
        <fullName evidence="1">Uncharacterized protein</fullName>
    </submittedName>
</protein>
<gene>
    <name evidence="2" type="ORF">BECKTUN1418E_GA0071001_102927</name>
    <name evidence="1" type="ORF">BECKTUN1418F_GA0071002_106622</name>
</gene>
<accession>A0A450ZND8</accession>
<evidence type="ECO:0000313" key="1">
    <source>
        <dbReference type="EMBL" id="VFK55306.1"/>
    </source>
</evidence>
<dbReference type="EMBL" id="CAADFV010000029">
    <property type="protein sequence ID" value="VFK55447.1"/>
    <property type="molecule type" value="Genomic_DNA"/>
</dbReference>
<organism evidence="1">
    <name type="scientific">Candidatus Kentrum sp. TUN</name>
    <dbReference type="NCBI Taxonomy" id="2126343"/>
    <lineage>
        <taxon>Bacteria</taxon>
        <taxon>Pseudomonadati</taxon>
        <taxon>Pseudomonadota</taxon>
        <taxon>Gammaproteobacteria</taxon>
        <taxon>Candidatus Kentrum</taxon>
    </lineage>
</organism>
<reference evidence="1" key="1">
    <citation type="submission" date="2019-02" db="EMBL/GenBank/DDBJ databases">
        <authorList>
            <person name="Gruber-Vodicka R. H."/>
            <person name="Seah K. B. B."/>
        </authorList>
    </citation>
    <scope>NUCLEOTIDE SEQUENCE</scope>
    <source>
        <strain evidence="2">BECK_BY2</strain>
        <strain evidence="1">BECK_BY3</strain>
    </source>
</reference>
<dbReference type="EMBL" id="CAADFY010000066">
    <property type="protein sequence ID" value="VFK55306.1"/>
    <property type="molecule type" value="Genomic_DNA"/>
</dbReference>
<evidence type="ECO:0000313" key="2">
    <source>
        <dbReference type="EMBL" id="VFK55447.1"/>
    </source>
</evidence>
<sequence length="117" mass="13603">MPKSINMLALRAKTDRGLFFGHAPVFPGFLFFRYVNKRIIYTDEPMDGVKPIPDFLPSPHALVLREDNVKVTLQSSRSSLEFFKGEATAHNTHYQRVIRRRLDDYATRRLRRVTPPS</sequence>
<name>A0A450ZND8_9GAMM</name>